<accession>A0A8H4T9F1</accession>
<dbReference type="EMBL" id="JABFAI010000133">
    <property type="protein sequence ID" value="KAF4953797.1"/>
    <property type="molecule type" value="Genomic_DNA"/>
</dbReference>
<dbReference type="Proteomes" id="UP000604273">
    <property type="component" value="Unassembled WGS sequence"/>
</dbReference>
<evidence type="ECO:0000313" key="1">
    <source>
        <dbReference type="EMBL" id="KAF4953797.1"/>
    </source>
</evidence>
<reference evidence="1" key="2">
    <citation type="submission" date="2020-05" db="EMBL/GenBank/DDBJ databases">
        <authorList>
            <person name="Kim H.-S."/>
            <person name="Proctor R.H."/>
            <person name="Brown D.W."/>
        </authorList>
    </citation>
    <scope>NUCLEOTIDE SEQUENCE</scope>
    <source>
        <strain evidence="1">NRRL 45417</strain>
    </source>
</reference>
<keyword evidence="2" id="KW-1185">Reference proteome</keyword>
<proteinExistence type="predicted"/>
<protein>
    <submittedName>
        <fullName evidence="1">Uncharacterized protein</fullName>
    </submittedName>
</protein>
<gene>
    <name evidence="1" type="ORF">FGADI_5790</name>
</gene>
<evidence type="ECO:0000313" key="2">
    <source>
        <dbReference type="Proteomes" id="UP000604273"/>
    </source>
</evidence>
<organism evidence="1 2">
    <name type="scientific">Fusarium gaditjirri</name>
    <dbReference type="NCBI Taxonomy" id="282569"/>
    <lineage>
        <taxon>Eukaryota</taxon>
        <taxon>Fungi</taxon>
        <taxon>Dikarya</taxon>
        <taxon>Ascomycota</taxon>
        <taxon>Pezizomycotina</taxon>
        <taxon>Sordariomycetes</taxon>
        <taxon>Hypocreomycetidae</taxon>
        <taxon>Hypocreales</taxon>
        <taxon>Nectriaceae</taxon>
        <taxon>Fusarium</taxon>
        <taxon>Fusarium nisikadoi species complex</taxon>
    </lineage>
</organism>
<name>A0A8H4T9F1_9HYPO</name>
<dbReference type="AlphaFoldDB" id="A0A8H4T9F1"/>
<reference evidence="1" key="1">
    <citation type="journal article" date="2020" name="BMC Genomics">
        <title>Correction to: Identification and distribution of gene clusters required for synthesis of sphingolipid metabolism inhibitors in diverse species of the filamentous fungus Fusarium.</title>
        <authorList>
            <person name="Kim H.S."/>
            <person name="Lohmar J.M."/>
            <person name="Busman M."/>
            <person name="Brown D.W."/>
            <person name="Naumann T.A."/>
            <person name="Divon H.H."/>
            <person name="Lysoe E."/>
            <person name="Uhlig S."/>
            <person name="Proctor R.H."/>
        </authorList>
    </citation>
    <scope>NUCLEOTIDE SEQUENCE</scope>
    <source>
        <strain evidence="1">NRRL 45417</strain>
    </source>
</reference>
<dbReference type="OrthoDB" id="5093956at2759"/>
<comment type="caution">
    <text evidence="1">The sequence shown here is derived from an EMBL/GenBank/DDBJ whole genome shotgun (WGS) entry which is preliminary data.</text>
</comment>
<sequence length="157" mass="17447">MAESTNAERLDYLLEMALVIHEGIIEILDQNHELDNPLIAHLKEADHFIVVKKALQSHLIQQASENEHELAGGHQSPVAISRANDQSISPQSHRSTAPPTPVGVLLPTHGALELRHLQHEMSTVVSQEKVEIPKLCATCEMQFPMRAGLIIPNDRLR</sequence>